<evidence type="ECO:0000259" key="10">
    <source>
        <dbReference type="PROSITE" id="PS50268"/>
    </source>
</evidence>
<dbReference type="RefSeq" id="WP_197454409.1">
    <property type="nucleotide sequence ID" value="NZ_CP151726.1"/>
</dbReference>
<sequence>MSRRMQHETLEKRELLAAELMAHPIFAPGTSDEVIQELESRMHVGGSTNGILAGSRWSIPASGPSPNTGDPVTLTWGIVPDGTQIIEPNTAAVAGTSNVVAFMDGIYGGSGINVISSKPWFPLFQRIYDMWSEQTGITLVYEANDDGAPLAEATAATTGVLGVRADMRIGGMNIDGNSNILAFNYFPAAGGAIGVSGDMVIDTNDNFYSLNADGPTGPNTALTNVLAHEVGHGLGIAHVEPINQTKLLEPFVTTAFYGPQEDDIWNAHILYGDPLEPNDSLATANDFGVLSDELRTVNQASIDNFSTDVDLYEFAVTSPANISVDISPTGTQYLAGPQNGTPVPVNRGAQVNLGFRVLDSSGAELLRVDDTGLGQGESTSDFGLTSAGTYFVEVFGVSGIEAQLYSMDLRVGQTLGTAANTGALRLVSVNPNADDIFSQTDLNRLETSPTELTLRFSADTGIDPATLSSGIGFREAGRDGVLQTADDIVVTPAWIGFGDSDRVVIARFGERLPDGLYRVEVYGEGIKEIVNTNADTLRKLNGDAFQPRENGSDRDTIDFALELGARVSAVVPQPVVANADGSVTPQRDVIHVYFDDNDLFAGGGTDSLKDPAFYQLIRTGDTVQNTDDIAYLPDSVNVTVTEPQAVPDPSNPGSTINIDVRVNRVELTFSSDLAALVGTGAYRLKIGSKEAVTVAGDPSDITTVTPGADPGDTVGTALPLTAFGSTSTLMINGSIVGPGLPFDLPGVDGQLGAQDVGEQQHIGGADGTAGITQRSFNFALNRPYATLPDGRQLFTSINPDQMDRIREIYDYFGEQLGVDFVETESSGTTVVVGELIGFPSGPGGTLGAANSALAVMDAAENWYDGPGRSNTGQFSFFETAIHELGHSIGLGHTYDLHPTTVMGSETQYGGDSEWNFPGPADLIHGRTLYRPDNRDVDFYSFNIAAGKRGFLDVETFAERTAVGSLLDTQIALYRQTASGPELIAANNDSFGSDSALSVELEAGNYFIGVTADGNENYDPDIAGSGAGADSSGTYQLRVKFTEATGQSILDAAGTPIDGDADGVPGGEFDFWFRADDLADTLYVNAAAPIGGDGSAATPFRSVADALAAAAPGQTVRLVGNTGADGSIGVVSDGFQAADDNLSFNIGRINSLSQTLKDGRNLVVPAGVNLMIDAGVVMKMLGSRIAIGSGVDGIDASEGTLQVLGVPHLPVFFTSFNDPGVGLEQSSLSLPPSPGDWGGIDIRNGVDRSEGRVDFEREGLFINYIANANMRYGGGLVQINGQPTTVEPIRLDAARPTLIGNEIYFSSSAAISADPPSFEETKFTGLLYQRDHSFVPDYDRIGPVMYGNDLVDNSINGVLVRIDATANGKESLRVAGRFDDTEVVHVLGDDLVIEGYASGAKSQTQATSPQLTTLTPVAASGAGLAAGNYEYAISFVDNYGFESLLSNPTVPVTVAAGQAVQLGALPIANGDYVSRRLYRRNTASGGFQLVAELDRTDTTHLDDVTTATTAQAFSQYRTRLDARLIVDPGLTVKSTNVRIELGFGADLIAEGVEGRPVIFTSRSDDRYGAGGTFDTTDNGDSTGTAGDWAGIYSRPFSRLSLDNTLVGFAGGTSSINGTSSGFNAIEIRQSDARIANTVFESNASGVAGIDPFRAGRGPNAPAVIYVSGSQPTILDNVIKGTVGLNTAAISINLNALDATPVVDGGRQTGDIGIVDSPAGNFGPLIHGNLLEANGIAGLRIRPELAATEIVWDDTDIVHVVSGTITDTNLHTYGGIRLQSRVDESLVVKFLQGNSTLVADGRATDILDRVGGTLHVIGQPEHPVILTSIDDDSVGAGFDPFGEPLVDTGGNGLTQPLSGSWRGLQLNEYSNDRNVETVIEREGNSAGDGDLNATPDLAETLGTLAKDEKSSDEISRLGFTVHGTIASPGDQDVYSFRGTAGTTVWLDIDRTASTLDSVIELVQADGTVLARSDNSHQEAINGVINFPGTAGLPMQQSTYAPTNLINGTYQDLYTTNPMDAGMRVVLPGAVGSSREYFVRVSGANGSVGLYQMQARLREADEFGGSTVRYSDIRYAQIGIDVNGLPSHSLLTGEGGLSAPANAIVPVNLGSIASSDRAAISVSGNLTGGGAINRYQFQLERDSIQGQQDTVQGVGGTTNDAGDETYIAATFDIDYGDGFSRPDTTLLLYWLGVDGTSPARLIMMGTNSNVMVDRANPLEGTDITDLDRGSAGHRDAFLGTVELRAGFYEVAVIGDAQIPADLRQSFNADPANPDVRLEPVTSVIRIAEDRFADNNLAPLVTAAAPIQVVFQGEQNAVPFQLGDVDLLVLDSDAANTSYVGGANPLIGSLDAIYTNNVSALGDIAVHPGGVVYASSGARGDRVETDANTEPFFSIDETGRNVVNVGNTGLQTFEGFINNGNPAVGRAIINGNRVGHGMVFNALSYQVIGGGNSTLNLYGVAGRGNGQMTYTGATINAQNQITGLVPGLPAQNYLYRLNPTTGAAINATANGAGRTGNGTARGAGTNTVEVGHIGIQGANPGDPDVDIGLVTGITDVGGTLYVVTDNGSLLSIPPNQQGNGSVANVRYIGNMITQFPGINFTSLTTGPKNLPQYANLLFATDSTGMLHLFDTTGAPQELLDLGQSTIQMPSSTPNGIAFSTLDINLWHQTQQRGGDDGHGAPATEDLVRPDTAGQSSLYFGYETPAGNNTQAGTWTGQNLATRSLNSYDFAGGAHGQIQSFGFDLSEYGAMDEPVMYFSYFADTQDAEATIPSSANALDSVRVYVSSEQDRGWRLVATNNGASAGTQNDGQDEFDVGESRYIDPSGDPHLTRELFDRADWRQARVDLSPWAGQSDVRIRFDFNTAGESQVDVVELGAVRPQLLLEGDGTNPADRNFTLIHDSTANATTFEFDFGLVLQPTSGQAINHNDTFTLTNPFSAPVTFRYVDLAVAAPANSRDIGFNKSDTAATISNNTRAALQANGFTTILDPTTPNRFGVPGNNPTIGGVQFNPSNPLISSFAIDLAGVQTFGAIPIPISVNSTTGQIATTMQTVIATQYHAGLGPVSLAPYQLYGTAGNESVRMYGFTLLDAGSLIYFQNDETSTTTPGAPGQRAGAYSGSAVAGLSRNVLNTRGRRAENNAFEGFFIDDVIIGFAERGELVLDANPGIATADNPYHTPSFLPGGATPSVVDAGPFQLEVRLSAEYAIPGAVGPGLTQPVRSYDTNDIIGEGISLQLTGLHGSQIVDGSFVSLSDGLKTLRFEFNNLDDGVGTAPTTGAIPVPYNSQSTDVELATALRDAINQPFVQDSFLVSAASPDGRVTTGIGFSDTVFLQGPAAADILGGLNFAPTIPGLTFVQHGVEFFGPDSQGSIVPYGPDNGDSNRYRDQGQVILQNNVIVDSSTFGISVDAGRRNRDDVSTLGSNDLPRPGTVRAFPTLNQNQTAPGVVIVNNILADNAFAGISLVGDAQTGAVPAPSPFARVVNNTIVGGNVGIDVSINAAPTLVNNAVVGNAIGVRADGSINDIELFAMLYSGNAQPTQNVGAGGFAVFVPTGDPLFVDQANRNFYPAAGSLLIDNATGLVDERFDLANLRGALGIAESPIFAPFTDLAGQRRSDTSGNNNGSGTGPSVFVDIGALDRVDNFGPIAELTDPLDNGADGRDIDGFATYVRLASGTQGQFLIQLRDTDGTGLDDNTVLEQAIVLTENGRRLIPGTDFTYAYSATTNTIALTPAGGVWDPSSAYEITLNNRDRVVVSVSDGLGVQDGEQFTIQDDSGNLATFEYDSGYVLQVAQTLSLQVVSDVSGFLDQQTFSITSPDGLTEIFFEFDKLGGVTSPNIPIDITSPNPLNPQVSASDVRDAILAALSDPAIKAALSIDPIAVGADRIQLGSQAGAVVTEALNGLLVDGVDQGIAVGDYFLYASSDGITRQFEFVDASNPVKTLLPTTDVIPLNGTETPEQIADLIGSAVRASGLDLAARGLEDGRVYFGGMQGDTIDIQSGGLSIIGTPAVTGKLMMTVPSAATGATVSGEQVTVTIGNNTRTFLLTTNSSVVTSDRIVLLLPTADATVIAQTLAAAIDSEFAATSTTSTNNVIALGEPNFSQGSASPINSSVDVSSSSLTTTGVAGGVIRVPFIPSAIDYPANTLAAEIISAIERSGLTTTTFAPGGGTIWLDNTTAVTGPQNGVVRSIRDLAGNPLQANRVNRETQFTILMPGVELDFGDAPSRLTTIPGYLTLLAENGARHTVSPAGGPSLGDASDSRRNIDTETDAFAFPLSDDTASVISAVATGAGSFTINNVVLGEELDITVDTAAGAAGDILSITIDGSARTYELISAGNTTFASDVGIIRVPGEPSSVLAQRVAAAVSADLKVNAIRTSVLYTGNSASFSVSTFNDEDGVGISSGSGGVPAGVFVDPDSGQVISFLNPLDSSGAEVIVETTGGGLLDAWIDFNGDGDFLDPNEQVLRNQVVLDGENTVTILTPTSPAVLAGGLTGSTWARFRISSTGNLTPSGVAIGGEVEDYPVFIASAVLPVPTGATCVTPDNSCTIAEAPEMPVSGDELNGVVSGTFSVASPIAVQYELERGPSNAAAIGFGASGTGFDLDPNTGGFSYLPRDDFYGQDFFTYRVIETQTIEGVTLPVRSSVVATVTINVTPVNDPPVAEDKLDFITTEPTDTNTSTAVTITKAELLTNALPMSDTATQLPPWNESEQTLTVQSISVVDASGNIVVAAAGVPTETYVSDGAGGFVVAGTVTTTELNGEVLSVVFQPDADYNENNPSDGANGSRATFYYTVTDDGMTTLPNGNPAVPMPAPETVQRQIQVRVLPMNDPPTSSFVPIVIDSSTLGATLQEDTDFVIPESYLLSFASPGTTAGDDEDNPVNGNVFLVEQQGLTTAVPIGPVNAGIAVHDTATGTGYIMHSQTSVFTRFAASPPPMTSLGLNSQNMVAVRFFFGSWQYSNDTTWINFTPDPTDRLIADVDFDANTISGLLYAFGSVNGIEQGYVDSDLTFISNRFNGLNDDGEFTIQGTQFLISAEPNFPPQFRPFPLTTTNGGTVSFDTNTRELTYSPPADYYGPDSFTYFVADEGIDVVLDANGDPVLDINGDPVTVVNIKYAPGTVSLDIAPVNDPPFAPDQSFVTDEDTVITITAAELVAGVQGDAMVNPDFDFFPFNESNQNPSVINPNAAFVTKLAISDGILTTEVSALAPPALTDEFPTTNGTITNIQFDVSGNLISLDYRPDQDFNSQDPTGGTNSRLDGFGFTVSDDGRSFYNGAFVQGTPLTMDANAEIYVRAMNDAPLPGDDLITSDPTGAWMTFFASAPPTPQEDRTLLIPTAFVLRNDENSRATAIDERANVTDSANLTLVPTSITTALGGTVQLTANGLVYTPPANVYGLDTFEYRVRDNGVDELALSPSQPFGNLQLNPAESNGTISILLDPVNDRPEAFDRSLSGVEDNTITFDVNDLLNLTGSTPALPSDATPQPNAPYNEVEQTLRIVGFADGDESVDVNDLIDPLTNNDGDGTLTMTTVSGGTLSFTFVDGAFTTGVYTPADDYNRRTPFAAVEVFTYIVADDGLTVVPGSGIVDGSLIDSQVDLVDQRSVPATVTISVAPENDAPTFAFNPVVNVLERDDNGETLVPGWATSISPGPPSALDELQRESVVFSIVTSESIIPAGLFWKDPLISSNGSISVFPAPDQFGSAEIVVDVMDADPFDPTFVPIQSRITFQLNVQPVNDPPRLESSLAGTSDSASPDEAYTIANDGTLTYVLKEDNTQAGGTVQPFELFARNTTPVTDPYRQPGLLDVFNAGPANEVGNFSGGSQILRITGFPATTALGGTLQPVTDINGDVVSLLYTPPVDRNTNINAIDSFTYQVTDDSPLGGETYSLFGQGLIDDRRSVTNRVQLVLNPVNDRPSFDTVSLNLEVAEDASVQRSTGFAFNISAGPIGTATDETNITTGQTLTFDVNPLSYAIANQSDFFVSPPSLSTTGVLTYQPAEDVFGRFEFEIILRDSGASDLARGDLNESVPVTLTIDVLPSNDAPELRAGVSPLAFSVQEDMPIDFSVAGGLAAGDLLGSYNVGAVNEAANLAPAPGGNQTLSLGPNFPTTTSQGGTLTPILDSNNLVTGYQYQPPVDFVGTDSFVYSVVDDGQSVALGTGGVGFDDARTTMVTVPITVTPVNDAPLFSGGNDVFVDEGAGEVTLVDWMVGLAVGPSTANDELNGTFTSSPQTLSLSLNIISGGGLFDVGGSPTITLDGDAATLQFTALPDANGIAVVDVILSDSGPNSAPNGDVNSIVHRFEINVAAINDAPTFTPGADIVVDEDSGAYSSVNPWATNISPGPAEEATTQTVTGFEVLSPVGSPSLFSVPPAIDANGFLTFTLAPDASGVVDLDVTAIDSLGGRSNTVTLNVTINGTDDPPTPMDDVLTTDEDTVVRIQASELLANDGDPDLPADVLTVVLNSQFTTTLGATATYNSITGEIVYDPTTSATLKAMGPNETMVDSFTYAVVDANGEVPAPTAQVSITVTGINDAPDVGDDTFDVAPDTTTLLLPLLNDSDSDGSIDPATVIITTQPTSGALVNNGDGTLSYTPATGFRGTVQFQYTVADLAGQQSQQGNVTLRVGLAPEAVNDLLGTSVDVAVELDVLANDIGQPDPTKITVVTQPTNGVATVLPNGTIRYTPNLGFTGTDSLEYSVADVTGFESNTATVDLVVVQSTLQNPIAFNDVNASGEVTALDALIIVNRLRLNDDRPNPILVSPTDRGPDYYDVNGDGKITALDALLVVNEIARLRGLEPEGEFVTVNTLSDQIEAPTPAVIEGYPIDQIETLQSVTDRIVATSTMSRVDVELIDVISDSSDRDEDAESKAIDEALIDFEL</sequence>
<evidence type="ECO:0000256" key="3">
    <source>
        <dbReference type="ARBA" id="ARBA00022670"/>
    </source>
</evidence>
<dbReference type="PANTHER" id="PTHR10201">
    <property type="entry name" value="MATRIX METALLOPROTEINASE"/>
    <property type="match status" value="1"/>
</dbReference>
<dbReference type="InterPro" id="IPR007280">
    <property type="entry name" value="Peptidase_C_arc/bac"/>
</dbReference>
<accession>A0A5C6B3C6</accession>
<dbReference type="GO" id="GO:0031012">
    <property type="term" value="C:extracellular matrix"/>
    <property type="evidence" value="ECO:0007669"/>
    <property type="project" value="InterPro"/>
</dbReference>
<evidence type="ECO:0000313" key="11">
    <source>
        <dbReference type="EMBL" id="TWU06032.1"/>
    </source>
</evidence>
<comment type="caution">
    <text evidence="11">The sequence shown here is derived from an EMBL/GenBank/DDBJ whole genome shotgun (WGS) entry which is preliminary data.</text>
</comment>
<evidence type="ECO:0000256" key="1">
    <source>
        <dbReference type="ARBA" id="ARBA00001947"/>
    </source>
</evidence>
<evidence type="ECO:0000256" key="5">
    <source>
        <dbReference type="ARBA" id="ARBA00022729"/>
    </source>
</evidence>
<dbReference type="EMBL" id="SJPN01000002">
    <property type="protein sequence ID" value="TWU06032.1"/>
    <property type="molecule type" value="Genomic_DNA"/>
</dbReference>
<dbReference type="GO" id="GO:0004222">
    <property type="term" value="F:metalloendopeptidase activity"/>
    <property type="evidence" value="ECO:0007669"/>
    <property type="project" value="InterPro"/>
</dbReference>
<dbReference type="GO" id="GO:0000272">
    <property type="term" value="P:polysaccharide catabolic process"/>
    <property type="evidence" value="ECO:0007669"/>
    <property type="project" value="InterPro"/>
</dbReference>
<dbReference type="Gene3D" id="2.160.20.10">
    <property type="entry name" value="Single-stranded right-handed beta-helix, Pectin lyase-like"/>
    <property type="match status" value="1"/>
</dbReference>
<proteinExistence type="inferred from homology"/>
<dbReference type="PANTHER" id="PTHR10201:SF291">
    <property type="entry name" value="MATRIX METALLOPROTEINASE 1, ISOFORM C-RELATED"/>
    <property type="match status" value="1"/>
</dbReference>
<dbReference type="Gene3D" id="2.60.40.2810">
    <property type="match status" value="1"/>
</dbReference>
<dbReference type="Pfam" id="PF17803">
    <property type="entry name" value="Cadherin_4"/>
    <property type="match status" value="1"/>
</dbReference>
<dbReference type="Proteomes" id="UP000320176">
    <property type="component" value="Unassembled WGS sequence"/>
</dbReference>
<dbReference type="Gene3D" id="3.40.390.10">
    <property type="entry name" value="Collagenase (Catalytic Domain)"/>
    <property type="match status" value="2"/>
</dbReference>
<feature type="compositionally biased region" description="Polar residues" evidence="9">
    <location>
        <begin position="6079"/>
        <end position="6097"/>
    </location>
</feature>
<evidence type="ECO:0000256" key="8">
    <source>
        <dbReference type="ARBA" id="ARBA00023049"/>
    </source>
</evidence>
<keyword evidence="8" id="KW-0482">Metalloprotease</keyword>
<keyword evidence="3" id="KW-0645">Protease</keyword>
<evidence type="ECO:0000256" key="7">
    <source>
        <dbReference type="ARBA" id="ARBA00022833"/>
    </source>
</evidence>
<name>A0A5C6B3C6_9BACT</name>
<dbReference type="GO" id="GO:0006508">
    <property type="term" value="P:proteolysis"/>
    <property type="evidence" value="ECO:0007669"/>
    <property type="project" value="UniProtKB-KW"/>
</dbReference>
<organism evidence="11 12">
    <name type="scientific">Stieleria varia</name>
    <dbReference type="NCBI Taxonomy" id="2528005"/>
    <lineage>
        <taxon>Bacteria</taxon>
        <taxon>Pseudomonadati</taxon>
        <taxon>Planctomycetota</taxon>
        <taxon>Planctomycetia</taxon>
        <taxon>Pirellulales</taxon>
        <taxon>Pirellulaceae</taxon>
        <taxon>Stieleria</taxon>
    </lineage>
</organism>
<keyword evidence="7" id="KW-0862">Zinc</keyword>
<dbReference type="GO" id="GO:0008270">
    <property type="term" value="F:zinc ion binding"/>
    <property type="evidence" value="ECO:0007669"/>
    <property type="project" value="InterPro"/>
</dbReference>
<dbReference type="Pfam" id="PF04151">
    <property type="entry name" value="PPC"/>
    <property type="match status" value="2"/>
</dbReference>
<dbReference type="Gene3D" id="1.10.1330.10">
    <property type="entry name" value="Dockerin domain"/>
    <property type="match status" value="1"/>
</dbReference>
<dbReference type="InterPro" id="IPR002126">
    <property type="entry name" value="Cadherin-like_dom"/>
</dbReference>
<evidence type="ECO:0000256" key="9">
    <source>
        <dbReference type="SAM" id="MobiDB-lite"/>
    </source>
</evidence>
<comment type="cofactor">
    <cofactor evidence="1">
        <name>Zn(2+)</name>
        <dbReference type="ChEBI" id="CHEBI:29105"/>
    </cofactor>
</comment>
<dbReference type="GO" id="GO:0005615">
    <property type="term" value="C:extracellular space"/>
    <property type="evidence" value="ECO:0007669"/>
    <property type="project" value="TreeGrafter"/>
</dbReference>
<dbReference type="InterPro" id="IPR012334">
    <property type="entry name" value="Pectin_lyas_fold"/>
</dbReference>
<dbReference type="SUPFAM" id="SSF51126">
    <property type="entry name" value="Pectin lyase-like"/>
    <property type="match status" value="1"/>
</dbReference>
<evidence type="ECO:0000256" key="6">
    <source>
        <dbReference type="ARBA" id="ARBA00022801"/>
    </source>
</evidence>
<dbReference type="InterPro" id="IPR024079">
    <property type="entry name" value="MetalloPept_cat_dom_sf"/>
</dbReference>
<dbReference type="Pfam" id="PF00404">
    <property type="entry name" value="Dockerin_1"/>
    <property type="match status" value="1"/>
</dbReference>
<dbReference type="NCBIfam" id="NF012211">
    <property type="entry name" value="tand_rpt_95"/>
    <property type="match status" value="3"/>
</dbReference>
<dbReference type="GO" id="GO:0016020">
    <property type="term" value="C:membrane"/>
    <property type="evidence" value="ECO:0007669"/>
    <property type="project" value="InterPro"/>
</dbReference>
<evidence type="ECO:0000256" key="2">
    <source>
        <dbReference type="ARBA" id="ARBA00010370"/>
    </source>
</evidence>
<dbReference type="SUPFAM" id="SSF63446">
    <property type="entry name" value="Type I dockerin domain"/>
    <property type="match status" value="1"/>
</dbReference>
<dbReference type="Gene3D" id="2.60.40.3440">
    <property type="match status" value="2"/>
</dbReference>
<keyword evidence="5" id="KW-0732">Signal</keyword>
<dbReference type="Pfam" id="PF20009">
    <property type="entry name" value="GEVED"/>
    <property type="match status" value="1"/>
</dbReference>
<dbReference type="GO" id="GO:0007156">
    <property type="term" value="P:homophilic cell adhesion via plasma membrane adhesion molecules"/>
    <property type="evidence" value="ECO:0007669"/>
    <property type="project" value="InterPro"/>
</dbReference>
<dbReference type="Pfam" id="PF00413">
    <property type="entry name" value="Peptidase_M10"/>
    <property type="match status" value="1"/>
</dbReference>
<dbReference type="GO" id="GO:0004553">
    <property type="term" value="F:hydrolase activity, hydrolyzing O-glycosyl compounds"/>
    <property type="evidence" value="ECO:0007669"/>
    <property type="project" value="InterPro"/>
</dbReference>
<feature type="domain" description="Cadherin" evidence="10">
    <location>
        <begin position="5933"/>
        <end position="6028"/>
    </location>
</feature>
<dbReference type="InterPro" id="IPR006626">
    <property type="entry name" value="PbH1"/>
</dbReference>
<evidence type="ECO:0000256" key="4">
    <source>
        <dbReference type="ARBA" id="ARBA00022723"/>
    </source>
</evidence>
<reference evidence="11 12" key="1">
    <citation type="submission" date="2019-02" db="EMBL/GenBank/DDBJ databases">
        <title>Deep-cultivation of Planctomycetes and their phenomic and genomic characterization uncovers novel biology.</title>
        <authorList>
            <person name="Wiegand S."/>
            <person name="Jogler M."/>
            <person name="Boedeker C."/>
            <person name="Pinto D."/>
            <person name="Vollmers J."/>
            <person name="Rivas-Marin E."/>
            <person name="Kohn T."/>
            <person name="Peeters S.H."/>
            <person name="Heuer A."/>
            <person name="Rast P."/>
            <person name="Oberbeckmann S."/>
            <person name="Bunk B."/>
            <person name="Jeske O."/>
            <person name="Meyerdierks A."/>
            <person name="Storesund J.E."/>
            <person name="Kallscheuer N."/>
            <person name="Luecker S."/>
            <person name="Lage O.M."/>
            <person name="Pohl T."/>
            <person name="Merkel B.J."/>
            <person name="Hornburger P."/>
            <person name="Mueller R.-W."/>
            <person name="Bruemmer F."/>
            <person name="Labrenz M."/>
            <person name="Spormann A.M."/>
            <person name="Op Den Camp H."/>
            <person name="Overmann J."/>
            <person name="Amann R."/>
            <person name="Jetten M.S.M."/>
            <person name="Mascher T."/>
            <person name="Medema M.H."/>
            <person name="Devos D.P."/>
            <person name="Kaster A.-K."/>
            <person name="Ovreas L."/>
            <person name="Rohde M."/>
            <person name="Galperin M.Y."/>
            <person name="Jogler C."/>
        </authorList>
    </citation>
    <scope>NUCLEOTIDE SEQUENCE [LARGE SCALE GENOMIC DNA]</scope>
    <source>
        <strain evidence="11 12">Pla52n</strain>
    </source>
</reference>
<keyword evidence="12" id="KW-1185">Reference proteome</keyword>
<dbReference type="InterPro" id="IPR040853">
    <property type="entry name" value="RapA2_cadherin-like"/>
</dbReference>
<dbReference type="SUPFAM" id="SSF55486">
    <property type="entry name" value="Metalloproteases ('zincins'), catalytic domain"/>
    <property type="match status" value="2"/>
</dbReference>
<keyword evidence="4" id="KW-0479">Metal-binding</keyword>
<dbReference type="GO" id="GO:0005509">
    <property type="term" value="F:calcium ion binding"/>
    <property type="evidence" value="ECO:0007669"/>
    <property type="project" value="InterPro"/>
</dbReference>
<feature type="region of interest" description="Disordered" evidence="9">
    <location>
        <begin position="6078"/>
        <end position="6097"/>
    </location>
</feature>
<gene>
    <name evidence="11" type="ORF">Pla52n_17500</name>
</gene>
<keyword evidence="6" id="KW-0378">Hydrolase</keyword>
<dbReference type="GO" id="GO:0030198">
    <property type="term" value="P:extracellular matrix organization"/>
    <property type="evidence" value="ECO:0007669"/>
    <property type="project" value="TreeGrafter"/>
</dbReference>
<dbReference type="Pfam" id="PF17963">
    <property type="entry name" value="Big_9"/>
    <property type="match status" value="3"/>
</dbReference>
<comment type="similarity">
    <text evidence="2">Belongs to the peptidase M10A family.</text>
</comment>
<dbReference type="InterPro" id="IPR011050">
    <property type="entry name" value="Pectin_lyase_fold/virulence"/>
</dbReference>
<protein>
    <submittedName>
        <fullName evidence="11">Matrixin</fullName>
    </submittedName>
</protein>
<dbReference type="InterPro" id="IPR002105">
    <property type="entry name" value="Dockerin_1_rpt"/>
</dbReference>
<dbReference type="Gene3D" id="2.60.120.380">
    <property type="match status" value="3"/>
</dbReference>
<dbReference type="InterPro" id="IPR001818">
    <property type="entry name" value="Pept_M10_metallopeptidase"/>
</dbReference>
<dbReference type="InterPro" id="IPR036439">
    <property type="entry name" value="Dockerin_dom_sf"/>
</dbReference>
<evidence type="ECO:0000313" key="12">
    <source>
        <dbReference type="Proteomes" id="UP000320176"/>
    </source>
</evidence>
<dbReference type="GO" id="GO:0030574">
    <property type="term" value="P:collagen catabolic process"/>
    <property type="evidence" value="ECO:0007669"/>
    <property type="project" value="TreeGrafter"/>
</dbReference>
<dbReference type="InterPro" id="IPR045474">
    <property type="entry name" value="GEVED"/>
</dbReference>
<dbReference type="SMART" id="SM00710">
    <property type="entry name" value="PbH1"/>
    <property type="match status" value="14"/>
</dbReference>
<dbReference type="PROSITE" id="PS50268">
    <property type="entry name" value="CADHERIN_2"/>
    <property type="match status" value="1"/>
</dbReference>